<keyword evidence="1" id="KW-0472">Membrane</keyword>
<feature type="transmembrane region" description="Helical" evidence="1">
    <location>
        <begin position="169"/>
        <end position="189"/>
    </location>
</feature>
<evidence type="ECO:0000313" key="3">
    <source>
        <dbReference type="EMBL" id="SFF38949.1"/>
    </source>
</evidence>
<accession>A0A1I2I996</accession>
<name>A0A1I2I996_9ACTN</name>
<gene>
    <name evidence="3" type="ORF">SAMN02787118_10696</name>
</gene>
<feature type="transmembrane region" description="Helical" evidence="1">
    <location>
        <begin position="41"/>
        <end position="61"/>
    </location>
</feature>
<evidence type="ECO:0000259" key="2">
    <source>
        <dbReference type="Pfam" id="PF14219"/>
    </source>
</evidence>
<proteinExistence type="predicted"/>
<feature type="domain" description="DUF4328" evidence="2">
    <location>
        <begin position="82"/>
        <end position="231"/>
    </location>
</feature>
<feature type="transmembrane region" description="Helical" evidence="1">
    <location>
        <begin position="209"/>
        <end position="229"/>
    </location>
</feature>
<dbReference type="Pfam" id="PF14219">
    <property type="entry name" value="DUF4328"/>
    <property type="match status" value="1"/>
</dbReference>
<dbReference type="AlphaFoldDB" id="A0A1I2I996"/>
<protein>
    <recommendedName>
        <fullName evidence="2">DUF4328 domain-containing protein</fullName>
    </recommendedName>
</protein>
<organism evidence="3 4">
    <name type="scientific">Streptomyces mirabilis</name>
    <dbReference type="NCBI Taxonomy" id="68239"/>
    <lineage>
        <taxon>Bacteria</taxon>
        <taxon>Bacillati</taxon>
        <taxon>Actinomycetota</taxon>
        <taxon>Actinomycetes</taxon>
        <taxon>Kitasatosporales</taxon>
        <taxon>Streptomycetaceae</taxon>
        <taxon>Streptomyces</taxon>
    </lineage>
</organism>
<dbReference type="Proteomes" id="UP000181942">
    <property type="component" value="Unassembled WGS sequence"/>
</dbReference>
<reference evidence="3 4" key="1">
    <citation type="submission" date="2016-10" db="EMBL/GenBank/DDBJ databases">
        <authorList>
            <person name="de Groot N.N."/>
        </authorList>
    </citation>
    <scope>NUCLEOTIDE SEQUENCE [LARGE SCALE GENOMIC DNA]</scope>
    <source>
        <strain evidence="3 4">OK461</strain>
    </source>
</reference>
<keyword evidence="1" id="KW-0812">Transmembrane</keyword>
<feature type="transmembrane region" description="Helical" evidence="1">
    <location>
        <begin position="131"/>
        <end position="148"/>
    </location>
</feature>
<sequence>MPGGLCSVCAETPAPAPVPVGTVPPPHGNAWLASPVGLGRAVAVLLGVVVAVDLFAIWAGVRMYDVAGTIADGGIGDTVQRDADHADSLVAAAGVAQLVALVATIAVYLVWFYRVRINAEVFDPFGHEMGRAWTGWGWFVPVVNLWFPRRIMLNTWDASRPAGSRTSHGLVNVWWAMWIVALVADRTASTAHRTAHTALELQQAAGQKIFSDVTDVVAAVLAILVVLRLTRMQNEKALRGPVLTGEPVPAAVRDHR</sequence>
<evidence type="ECO:0000313" key="4">
    <source>
        <dbReference type="Proteomes" id="UP000181942"/>
    </source>
</evidence>
<evidence type="ECO:0000256" key="1">
    <source>
        <dbReference type="SAM" id="Phobius"/>
    </source>
</evidence>
<dbReference type="EMBL" id="FONR01000006">
    <property type="protein sequence ID" value="SFF38949.1"/>
    <property type="molecule type" value="Genomic_DNA"/>
</dbReference>
<dbReference type="InterPro" id="IPR025565">
    <property type="entry name" value="DUF4328"/>
</dbReference>
<keyword evidence="1" id="KW-1133">Transmembrane helix</keyword>
<feature type="transmembrane region" description="Helical" evidence="1">
    <location>
        <begin position="89"/>
        <end position="111"/>
    </location>
</feature>